<keyword evidence="7 8" id="KW-0520">NAD</keyword>
<dbReference type="Pfam" id="PF20143">
    <property type="entry name" value="NAD_kinase_C"/>
    <property type="match status" value="1"/>
</dbReference>
<keyword evidence="3 8" id="KW-0547">Nucleotide-binding</keyword>
<dbReference type="Gene3D" id="3.40.50.10330">
    <property type="entry name" value="Probable inorganic polyphosphate/atp-NAD kinase, domain 1"/>
    <property type="match status" value="1"/>
</dbReference>
<dbReference type="InterPro" id="IPR017437">
    <property type="entry name" value="ATP-NAD_kinase_PpnK-typ_C"/>
</dbReference>
<feature type="binding site" evidence="8">
    <location>
        <position position="66"/>
    </location>
    <ligand>
        <name>NAD(+)</name>
        <dbReference type="ChEBI" id="CHEBI:57540"/>
    </ligand>
</feature>
<evidence type="ECO:0000256" key="1">
    <source>
        <dbReference type="ARBA" id="ARBA00022490"/>
    </source>
</evidence>
<dbReference type="PANTHER" id="PTHR20275:SF43">
    <property type="entry name" value="BIFUNCTIONAL NADP PHOSPHATASE_NAD KINASE"/>
    <property type="match status" value="1"/>
</dbReference>
<evidence type="ECO:0000256" key="8">
    <source>
        <dbReference type="HAMAP-Rule" id="MF_00361"/>
    </source>
</evidence>
<reference evidence="9" key="1">
    <citation type="journal article" date="2020" name="mSystems">
        <title>Genome- and Community-Level Interaction Insights into Carbon Utilization and Element Cycling Functions of Hydrothermarchaeota in Hydrothermal Sediment.</title>
        <authorList>
            <person name="Zhou Z."/>
            <person name="Liu Y."/>
            <person name="Xu W."/>
            <person name="Pan J."/>
            <person name="Luo Z.H."/>
            <person name="Li M."/>
        </authorList>
    </citation>
    <scope>NUCLEOTIDE SEQUENCE [LARGE SCALE GENOMIC DNA]</scope>
    <source>
        <strain evidence="9">SpSt-1074</strain>
    </source>
</reference>
<keyword evidence="6 8" id="KW-0521">NADP</keyword>
<comment type="caution">
    <text evidence="9">The sequence shown here is derived from an EMBL/GenBank/DDBJ whole genome shotgun (WGS) entry which is preliminary data.</text>
</comment>
<name>A0A7J3VRJ6_CALS0</name>
<accession>A0A7J3VRJ6</accession>
<feature type="binding site" evidence="8">
    <location>
        <begin position="61"/>
        <end position="62"/>
    </location>
    <ligand>
        <name>NAD(+)</name>
        <dbReference type="ChEBI" id="CHEBI:57540"/>
    </ligand>
</feature>
<dbReference type="Gene3D" id="2.60.200.30">
    <property type="entry name" value="Probable inorganic polyphosphate/atp-NAD kinase, domain 2"/>
    <property type="match status" value="1"/>
</dbReference>
<dbReference type="HAMAP" id="MF_00361">
    <property type="entry name" value="NAD_kinase"/>
    <property type="match status" value="1"/>
</dbReference>
<evidence type="ECO:0000256" key="7">
    <source>
        <dbReference type="ARBA" id="ARBA00023027"/>
    </source>
</evidence>
<dbReference type="InterPro" id="IPR002504">
    <property type="entry name" value="NADK"/>
</dbReference>
<evidence type="ECO:0000256" key="2">
    <source>
        <dbReference type="ARBA" id="ARBA00022679"/>
    </source>
</evidence>
<evidence type="ECO:0000313" key="9">
    <source>
        <dbReference type="EMBL" id="HHM43705.1"/>
    </source>
</evidence>
<comment type="subcellular location">
    <subcellularLocation>
        <location evidence="8">Cytoplasm</location>
    </subcellularLocation>
</comment>
<comment type="function">
    <text evidence="8">Involved in the regulation of the intracellular balance of NAD and NADP, and is a key enzyme in the biosynthesis of NADP. Catalyzes specifically the phosphorylation on 2'-hydroxyl of the adenosine moiety of NAD to yield NADP.</text>
</comment>
<dbReference type="EMBL" id="DRXH01000009">
    <property type="protein sequence ID" value="HHM43705.1"/>
    <property type="molecule type" value="Genomic_DNA"/>
</dbReference>
<keyword evidence="1 8" id="KW-0963">Cytoplasm</keyword>
<dbReference type="PANTHER" id="PTHR20275">
    <property type="entry name" value="NAD KINASE"/>
    <property type="match status" value="1"/>
</dbReference>
<feature type="active site" description="Proton acceptor" evidence="8">
    <location>
        <position position="61"/>
    </location>
</feature>
<organism evidence="9">
    <name type="scientific">Caldiarchaeum subterraneum</name>
    <dbReference type="NCBI Taxonomy" id="311458"/>
    <lineage>
        <taxon>Archaea</taxon>
        <taxon>Nitrososphaerota</taxon>
        <taxon>Candidatus Caldarchaeales</taxon>
        <taxon>Candidatus Caldarchaeaceae</taxon>
        <taxon>Candidatus Caldarchaeum</taxon>
    </lineage>
</organism>
<proteinExistence type="inferred from homology"/>
<evidence type="ECO:0000256" key="3">
    <source>
        <dbReference type="ARBA" id="ARBA00022741"/>
    </source>
</evidence>
<evidence type="ECO:0000256" key="6">
    <source>
        <dbReference type="ARBA" id="ARBA00022857"/>
    </source>
</evidence>
<comment type="catalytic activity">
    <reaction evidence="8">
        <text>NAD(+) + ATP = ADP + NADP(+) + H(+)</text>
        <dbReference type="Rhea" id="RHEA:18629"/>
        <dbReference type="ChEBI" id="CHEBI:15378"/>
        <dbReference type="ChEBI" id="CHEBI:30616"/>
        <dbReference type="ChEBI" id="CHEBI:57540"/>
        <dbReference type="ChEBI" id="CHEBI:58349"/>
        <dbReference type="ChEBI" id="CHEBI:456216"/>
        <dbReference type="EC" id="2.7.1.23"/>
    </reaction>
</comment>
<keyword evidence="5 8" id="KW-0067">ATP-binding</keyword>
<feature type="binding site" evidence="8">
    <location>
        <position position="195"/>
    </location>
    <ligand>
        <name>NAD(+)</name>
        <dbReference type="ChEBI" id="CHEBI:57540"/>
    </ligand>
</feature>
<dbReference type="GO" id="GO:0006741">
    <property type="term" value="P:NADP+ biosynthetic process"/>
    <property type="evidence" value="ECO:0007669"/>
    <property type="project" value="UniProtKB-UniRule"/>
</dbReference>
<comment type="similarity">
    <text evidence="8">Belongs to the NAD kinase family.</text>
</comment>
<dbReference type="InterPro" id="IPR016064">
    <property type="entry name" value="NAD/diacylglycerol_kinase_sf"/>
</dbReference>
<feature type="binding site" evidence="8">
    <location>
        <begin position="131"/>
        <end position="132"/>
    </location>
    <ligand>
        <name>NAD(+)</name>
        <dbReference type="ChEBI" id="CHEBI:57540"/>
    </ligand>
</feature>
<keyword evidence="4 8" id="KW-0418">Kinase</keyword>
<dbReference type="SUPFAM" id="SSF111331">
    <property type="entry name" value="NAD kinase/diacylglycerol kinase-like"/>
    <property type="match status" value="1"/>
</dbReference>
<dbReference type="GO" id="GO:0005524">
    <property type="term" value="F:ATP binding"/>
    <property type="evidence" value="ECO:0007669"/>
    <property type="project" value="UniProtKB-KW"/>
</dbReference>
<gene>
    <name evidence="8" type="primary">nadK</name>
    <name evidence="9" type="ORF">ENM31_00200</name>
</gene>
<dbReference type="AlphaFoldDB" id="A0A7J3VRJ6"/>
<dbReference type="EC" id="2.7.1.23" evidence="8"/>
<dbReference type="GO" id="GO:0019674">
    <property type="term" value="P:NAD+ metabolic process"/>
    <property type="evidence" value="ECO:0007669"/>
    <property type="project" value="InterPro"/>
</dbReference>
<dbReference type="Pfam" id="PF01513">
    <property type="entry name" value="NAD_kinase"/>
    <property type="match status" value="1"/>
</dbReference>
<evidence type="ECO:0000256" key="5">
    <source>
        <dbReference type="ARBA" id="ARBA00022840"/>
    </source>
</evidence>
<comment type="cofactor">
    <cofactor evidence="8">
        <name>a divalent metal cation</name>
        <dbReference type="ChEBI" id="CHEBI:60240"/>
    </cofactor>
</comment>
<feature type="binding site" evidence="8">
    <location>
        <position position="168"/>
    </location>
    <ligand>
        <name>NAD(+)</name>
        <dbReference type="ChEBI" id="CHEBI:57540"/>
    </ligand>
</feature>
<feature type="binding site" evidence="8">
    <location>
        <position position="160"/>
    </location>
    <ligand>
        <name>NAD(+)</name>
        <dbReference type="ChEBI" id="CHEBI:57540"/>
    </ligand>
</feature>
<dbReference type="GO" id="GO:0046872">
    <property type="term" value="F:metal ion binding"/>
    <property type="evidence" value="ECO:0007669"/>
    <property type="project" value="UniProtKB-UniRule"/>
</dbReference>
<keyword evidence="2 8" id="KW-0808">Transferase</keyword>
<feature type="binding site" evidence="8">
    <location>
        <begin position="171"/>
        <end position="176"/>
    </location>
    <ligand>
        <name>NAD(+)</name>
        <dbReference type="ChEBI" id="CHEBI:57540"/>
    </ligand>
</feature>
<protein>
    <recommendedName>
        <fullName evidence="8">NAD kinase</fullName>
        <ecNumber evidence="8">2.7.1.23</ecNumber>
    </recommendedName>
    <alternativeName>
        <fullName evidence="8">ATP-dependent NAD kinase</fullName>
    </alternativeName>
</protein>
<comment type="caution">
    <text evidence="8">Lacks conserved residue(s) required for the propagation of feature annotation.</text>
</comment>
<dbReference type="GO" id="GO:0005737">
    <property type="term" value="C:cytoplasm"/>
    <property type="evidence" value="ECO:0007669"/>
    <property type="project" value="UniProtKB-SubCell"/>
</dbReference>
<evidence type="ECO:0000256" key="4">
    <source>
        <dbReference type="ARBA" id="ARBA00022777"/>
    </source>
</evidence>
<dbReference type="InterPro" id="IPR017438">
    <property type="entry name" value="ATP-NAD_kinase_N"/>
</dbReference>
<sequence length="269" mass="29485">MPLDSVVVVYAGTRPTAVQAAKKLGRLFEERGVKHEVLSLGEFDKQHSRFNEGVIMVLGGDGTMLRVARRVESSDVKLIGVNYGRAGYLNIVEPAELEEACRRILEQDYHVDKVMRLSIHAGDEFIADALNEAYVSSTKPGKIIEYKILQRDLLASDVADGVILSTPVGSTAYAFSTGGPIVDERLEALVLSPMASMTNLRSMVLSIDAPVTVSVVKGEAQVLVDGHTVKPLPDGSATARKSPRSLSFISFDERRLFRTRLRKRLYGKP</sequence>
<dbReference type="GO" id="GO:0003951">
    <property type="term" value="F:NAD+ kinase activity"/>
    <property type="evidence" value="ECO:0007669"/>
    <property type="project" value="UniProtKB-UniRule"/>
</dbReference>
<feature type="binding site" evidence="8">
    <location>
        <position position="142"/>
    </location>
    <ligand>
        <name>NAD(+)</name>
        <dbReference type="ChEBI" id="CHEBI:57540"/>
    </ligand>
</feature>